<sequence length="164" mass="19252">MKYTCLLFGEGGRDKYFLMSLSDLSKFKYHTKKWEVTCDGASGCSPEIILDRCIKLCAERSYDLILCFIDLDQLKRECLQARKKWGTAKKNLENKYSQFTIIWQIDNAEDEIKKVLGAMNCSKRRLNHVATKRIAEFINSDLWNRIMKPIKNKEEELEAVNHIY</sequence>
<dbReference type="STRING" id="1817892.AUK40_06060"/>
<dbReference type="EMBL" id="MNZT01000111">
    <property type="protein sequence ID" value="OIP95367.1"/>
    <property type="molecule type" value="Genomic_DNA"/>
</dbReference>
<gene>
    <name evidence="1" type="ORF">AUK40_06060</name>
</gene>
<protein>
    <recommendedName>
        <fullName evidence="3">DUF4276 family protein</fullName>
    </recommendedName>
</protein>
<name>A0A1J5IQB7_9BACT</name>
<accession>A0A1J5IQB7</accession>
<evidence type="ECO:0000313" key="1">
    <source>
        <dbReference type="EMBL" id="OIP95367.1"/>
    </source>
</evidence>
<evidence type="ECO:0000313" key="2">
    <source>
        <dbReference type="Proteomes" id="UP000183245"/>
    </source>
</evidence>
<proteinExistence type="predicted"/>
<dbReference type="Proteomes" id="UP000183245">
    <property type="component" value="Unassembled WGS sequence"/>
</dbReference>
<dbReference type="AlphaFoldDB" id="A0A1J5IQB7"/>
<evidence type="ECO:0008006" key="3">
    <source>
        <dbReference type="Google" id="ProtNLM"/>
    </source>
</evidence>
<organism evidence="1 2">
    <name type="scientific">Candidatus Wirthbacteria bacterium CG2_30_54_11</name>
    <dbReference type="NCBI Taxonomy" id="1817892"/>
    <lineage>
        <taxon>Bacteria</taxon>
        <taxon>Candidatus Wirthbacteria</taxon>
    </lineage>
</organism>
<comment type="caution">
    <text evidence="1">The sequence shown here is derived from an EMBL/GenBank/DDBJ whole genome shotgun (WGS) entry which is preliminary data.</text>
</comment>
<reference evidence="1 2" key="1">
    <citation type="journal article" date="2016" name="Environ. Microbiol.">
        <title>Genomic resolution of a cold subsurface aquifer community provides metabolic insights for novel microbes adapted to high CO concentrations.</title>
        <authorList>
            <person name="Probst A.J."/>
            <person name="Castelle C.J."/>
            <person name="Singh A."/>
            <person name="Brown C.T."/>
            <person name="Anantharaman K."/>
            <person name="Sharon I."/>
            <person name="Hug L.A."/>
            <person name="Burstein D."/>
            <person name="Emerson J.B."/>
            <person name="Thomas B.C."/>
            <person name="Banfield J.F."/>
        </authorList>
    </citation>
    <scope>NUCLEOTIDE SEQUENCE [LARGE SCALE GENOMIC DNA]</scope>
    <source>
        <strain evidence="1">CG2_30_54_11</strain>
    </source>
</reference>